<evidence type="ECO:0000313" key="1">
    <source>
        <dbReference type="EMBL" id="DAE13269.1"/>
    </source>
</evidence>
<sequence length="34" mass="3978">MKLQEELQRTELKVNNSSGYEKLEQQNIRAALSE</sequence>
<reference evidence="1" key="1">
    <citation type="journal article" date="2021" name="Proc. Natl. Acad. Sci. U.S.A.">
        <title>A Catalog of Tens of Thousands of Viruses from Human Metagenomes Reveals Hidden Associations with Chronic Diseases.</title>
        <authorList>
            <person name="Tisza M.J."/>
            <person name="Buck C.B."/>
        </authorList>
    </citation>
    <scope>NUCLEOTIDE SEQUENCE</scope>
    <source>
        <strain evidence="1">CtLqe90</strain>
    </source>
</reference>
<dbReference type="EMBL" id="BK015564">
    <property type="protein sequence ID" value="DAE13269.1"/>
    <property type="molecule type" value="Genomic_DNA"/>
</dbReference>
<accession>A0A8S5Q3M5</accession>
<organism evidence="1">
    <name type="scientific">Siphoviridae sp. ctLqe90</name>
    <dbReference type="NCBI Taxonomy" id="2825456"/>
    <lineage>
        <taxon>Viruses</taxon>
        <taxon>Duplodnaviria</taxon>
        <taxon>Heunggongvirae</taxon>
        <taxon>Uroviricota</taxon>
        <taxon>Caudoviricetes</taxon>
    </lineage>
</organism>
<proteinExistence type="predicted"/>
<name>A0A8S5Q3M5_9CAUD</name>
<protein>
    <submittedName>
        <fullName evidence="1">Uncharacterized protein</fullName>
    </submittedName>
</protein>